<keyword evidence="2" id="KW-1185">Reference proteome</keyword>
<dbReference type="AlphaFoldDB" id="A0A8X6FI35"/>
<protein>
    <submittedName>
        <fullName evidence="1">Uncharacterized protein</fullName>
    </submittedName>
</protein>
<dbReference type="EMBL" id="BMAO01022203">
    <property type="protein sequence ID" value="GFQ80276.1"/>
    <property type="molecule type" value="Genomic_DNA"/>
</dbReference>
<dbReference type="Proteomes" id="UP000887116">
    <property type="component" value="Unassembled WGS sequence"/>
</dbReference>
<evidence type="ECO:0000313" key="1">
    <source>
        <dbReference type="EMBL" id="GFQ80276.1"/>
    </source>
</evidence>
<evidence type="ECO:0000313" key="2">
    <source>
        <dbReference type="Proteomes" id="UP000887116"/>
    </source>
</evidence>
<comment type="caution">
    <text evidence="1">The sequence shown here is derived from an EMBL/GenBank/DDBJ whole genome shotgun (WGS) entry which is preliminary data.</text>
</comment>
<name>A0A8X6FI35_TRICU</name>
<sequence>MQKVSYTFVLSGYRSFLKGWISLCLGCKVLLLSVTSFPEMPRQQNSLNCYLNAGFEALVNIFLVMGDLIRKLAN</sequence>
<proteinExistence type="predicted"/>
<gene>
    <name evidence="1" type="ORF">TNCT_614231</name>
</gene>
<organism evidence="1 2">
    <name type="scientific">Trichonephila clavata</name>
    <name type="common">Joro spider</name>
    <name type="synonym">Nephila clavata</name>
    <dbReference type="NCBI Taxonomy" id="2740835"/>
    <lineage>
        <taxon>Eukaryota</taxon>
        <taxon>Metazoa</taxon>
        <taxon>Ecdysozoa</taxon>
        <taxon>Arthropoda</taxon>
        <taxon>Chelicerata</taxon>
        <taxon>Arachnida</taxon>
        <taxon>Araneae</taxon>
        <taxon>Araneomorphae</taxon>
        <taxon>Entelegynae</taxon>
        <taxon>Araneoidea</taxon>
        <taxon>Nephilidae</taxon>
        <taxon>Trichonephila</taxon>
    </lineage>
</organism>
<reference evidence="1" key="1">
    <citation type="submission" date="2020-07" db="EMBL/GenBank/DDBJ databases">
        <title>Multicomponent nature underlies the extraordinary mechanical properties of spider dragline silk.</title>
        <authorList>
            <person name="Kono N."/>
            <person name="Nakamura H."/>
            <person name="Mori M."/>
            <person name="Yoshida Y."/>
            <person name="Ohtoshi R."/>
            <person name="Malay A.D."/>
            <person name="Moran D.A.P."/>
            <person name="Tomita M."/>
            <person name="Numata K."/>
            <person name="Arakawa K."/>
        </authorList>
    </citation>
    <scope>NUCLEOTIDE SEQUENCE</scope>
</reference>
<accession>A0A8X6FI35</accession>